<feature type="non-terminal residue" evidence="2">
    <location>
        <position position="142"/>
    </location>
</feature>
<dbReference type="EMBL" id="OW152818">
    <property type="protein sequence ID" value="CAH2071859.1"/>
    <property type="molecule type" value="Genomic_DNA"/>
</dbReference>
<evidence type="ECO:0000313" key="3">
    <source>
        <dbReference type="Proteomes" id="UP000837857"/>
    </source>
</evidence>
<sequence length="142" mass="16286">MQNLKHTYRQTSKASSTSPFPSRTRRATYRVLLYGSRIKRISGPHSKHFKAACLCHAPIQFAFRKRDHYGAGPLDDEHCTSSFGKRRSTYFAFVERYLRHALSVTFVSVRAQVCDRDSALGIRYKAIVSFQRSTCNVCRGVF</sequence>
<feature type="region of interest" description="Disordered" evidence="1">
    <location>
        <begin position="1"/>
        <end position="22"/>
    </location>
</feature>
<gene>
    <name evidence="2" type="ORF">IPOD504_LOCUS15301</name>
</gene>
<dbReference type="Proteomes" id="UP000837857">
    <property type="component" value="Chromosome 6"/>
</dbReference>
<evidence type="ECO:0000256" key="1">
    <source>
        <dbReference type="SAM" id="MobiDB-lite"/>
    </source>
</evidence>
<keyword evidence="3" id="KW-1185">Reference proteome</keyword>
<proteinExistence type="predicted"/>
<accession>A0ABN8J321</accession>
<protein>
    <submittedName>
        <fullName evidence="2">Uncharacterized protein</fullName>
    </submittedName>
</protein>
<reference evidence="2" key="1">
    <citation type="submission" date="2022-03" db="EMBL/GenBank/DDBJ databases">
        <authorList>
            <person name="Martin H S."/>
        </authorList>
    </citation>
    <scope>NUCLEOTIDE SEQUENCE</scope>
</reference>
<feature type="compositionally biased region" description="Polar residues" evidence="1">
    <location>
        <begin position="1"/>
        <end position="13"/>
    </location>
</feature>
<name>A0ABN8J321_9NEOP</name>
<evidence type="ECO:0000313" key="2">
    <source>
        <dbReference type="EMBL" id="CAH2071859.1"/>
    </source>
</evidence>
<organism evidence="2 3">
    <name type="scientific">Iphiclides podalirius</name>
    <name type="common">scarce swallowtail</name>
    <dbReference type="NCBI Taxonomy" id="110791"/>
    <lineage>
        <taxon>Eukaryota</taxon>
        <taxon>Metazoa</taxon>
        <taxon>Ecdysozoa</taxon>
        <taxon>Arthropoda</taxon>
        <taxon>Hexapoda</taxon>
        <taxon>Insecta</taxon>
        <taxon>Pterygota</taxon>
        <taxon>Neoptera</taxon>
        <taxon>Endopterygota</taxon>
        <taxon>Lepidoptera</taxon>
        <taxon>Glossata</taxon>
        <taxon>Ditrysia</taxon>
        <taxon>Papilionoidea</taxon>
        <taxon>Papilionidae</taxon>
        <taxon>Papilioninae</taxon>
        <taxon>Iphiclides</taxon>
    </lineage>
</organism>